<keyword evidence="10" id="KW-1185">Reference proteome</keyword>
<evidence type="ECO:0000313" key="9">
    <source>
        <dbReference type="EMBL" id="MBO0482187.1"/>
    </source>
</evidence>
<dbReference type="InterPro" id="IPR050957">
    <property type="entry name" value="BMP_lipoprotein"/>
</dbReference>
<evidence type="ECO:0000256" key="5">
    <source>
        <dbReference type="ARBA" id="ARBA00023136"/>
    </source>
</evidence>
<feature type="domain" description="ABC transporter substrate-binding protein PnrA-like" evidence="8">
    <location>
        <begin position="48"/>
        <end position="358"/>
    </location>
</feature>
<name>A0ABS3I1Y6_9ENTE</name>
<keyword evidence="4 7" id="KW-0732">Signal</keyword>
<evidence type="ECO:0000313" key="10">
    <source>
        <dbReference type="Proteomes" id="UP000664832"/>
    </source>
</evidence>
<dbReference type="InterPro" id="IPR003760">
    <property type="entry name" value="PnrA-like"/>
</dbReference>
<evidence type="ECO:0000256" key="2">
    <source>
        <dbReference type="ARBA" id="ARBA00008610"/>
    </source>
</evidence>
<protein>
    <submittedName>
        <fullName evidence="9">BMP family protein</fullName>
    </submittedName>
</protein>
<keyword evidence="6" id="KW-0449">Lipoprotein</keyword>
<organism evidence="9 10">
    <name type="scientific">Candidatus Enterococcus courvalinii</name>
    <dbReference type="NCBI Taxonomy" id="2815329"/>
    <lineage>
        <taxon>Bacteria</taxon>
        <taxon>Bacillati</taxon>
        <taxon>Bacillota</taxon>
        <taxon>Bacilli</taxon>
        <taxon>Lactobacillales</taxon>
        <taxon>Enterococcaceae</taxon>
        <taxon>Enterococcus</taxon>
    </lineage>
</organism>
<dbReference type="SUPFAM" id="SSF53822">
    <property type="entry name" value="Periplasmic binding protein-like I"/>
    <property type="match status" value="1"/>
</dbReference>
<feature type="chain" id="PRO_5046699470" evidence="7">
    <location>
        <begin position="22"/>
        <end position="363"/>
    </location>
</feature>
<dbReference type="Gene3D" id="3.40.50.2300">
    <property type="match status" value="2"/>
</dbReference>
<dbReference type="CDD" id="cd06354">
    <property type="entry name" value="PBP1_PrnA-like"/>
    <property type="match status" value="1"/>
</dbReference>
<dbReference type="PROSITE" id="PS51257">
    <property type="entry name" value="PROKAR_LIPOPROTEIN"/>
    <property type="match status" value="1"/>
</dbReference>
<accession>A0ABS3I1Y6</accession>
<keyword evidence="3" id="KW-1003">Cell membrane</keyword>
<dbReference type="PANTHER" id="PTHR34296">
    <property type="entry name" value="TRANSCRIPTIONAL ACTIVATOR PROTEIN MED"/>
    <property type="match status" value="1"/>
</dbReference>
<comment type="similarity">
    <text evidence="2">Belongs to the BMP lipoprotein family.</text>
</comment>
<evidence type="ECO:0000259" key="8">
    <source>
        <dbReference type="Pfam" id="PF02608"/>
    </source>
</evidence>
<reference evidence="9 10" key="1">
    <citation type="submission" date="2021-03" db="EMBL/GenBank/DDBJ databases">
        <title>Enterococcal diversity collection.</title>
        <authorList>
            <person name="Gilmore M.S."/>
            <person name="Schwartzman J."/>
            <person name="Van Tyne D."/>
            <person name="Martin M."/>
            <person name="Earl A.M."/>
            <person name="Manson A.L."/>
            <person name="Straub T."/>
            <person name="Salamzade R."/>
            <person name="Saavedra J."/>
            <person name="Lebreton F."/>
            <person name="Prichula J."/>
            <person name="Schaufler K."/>
            <person name="Gaca A."/>
            <person name="Sgardioli B."/>
            <person name="Wagenaar J."/>
            <person name="Strong T."/>
        </authorList>
    </citation>
    <scope>NUCLEOTIDE SEQUENCE [LARGE SCALE GENOMIC DNA]</scope>
    <source>
        <strain evidence="9 10">MSG2901</strain>
    </source>
</reference>
<keyword evidence="5" id="KW-0472">Membrane</keyword>
<feature type="signal peptide" evidence="7">
    <location>
        <begin position="1"/>
        <end position="21"/>
    </location>
</feature>
<evidence type="ECO:0000256" key="7">
    <source>
        <dbReference type="SAM" id="SignalP"/>
    </source>
</evidence>
<comment type="caution">
    <text evidence="9">The sequence shown here is derived from an EMBL/GenBank/DDBJ whole genome shotgun (WGS) entry which is preliminary data.</text>
</comment>
<proteinExistence type="inferred from homology"/>
<evidence type="ECO:0000256" key="4">
    <source>
        <dbReference type="ARBA" id="ARBA00022729"/>
    </source>
</evidence>
<dbReference type="PANTHER" id="PTHR34296:SF2">
    <property type="entry name" value="ABC TRANSPORTER GUANOSINE-BINDING PROTEIN NUPN"/>
    <property type="match status" value="1"/>
</dbReference>
<evidence type="ECO:0000256" key="1">
    <source>
        <dbReference type="ARBA" id="ARBA00004193"/>
    </source>
</evidence>
<comment type="subcellular location">
    <subcellularLocation>
        <location evidence="1">Cell membrane</location>
        <topology evidence="1">Lipid-anchor</topology>
    </subcellularLocation>
</comment>
<dbReference type="RefSeq" id="WP_206898909.1">
    <property type="nucleotide sequence ID" value="NZ_JAFLWI010000009.1"/>
</dbReference>
<dbReference type="Proteomes" id="UP000664832">
    <property type="component" value="Unassembled WGS sequence"/>
</dbReference>
<dbReference type="Pfam" id="PF02608">
    <property type="entry name" value="Bmp"/>
    <property type="match status" value="1"/>
</dbReference>
<evidence type="ECO:0000256" key="6">
    <source>
        <dbReference type="ARBA" id="ARBA00023288"/>
    </source>
</evidence>
<dbReference type="EMBL" id="JAFLWI010000009">
    <property type="protein sequence ID" value="MBO0482187.1"/>
    <property type="molecule type" value="Genomic_DNA"/>
</dbReference>
<gene>
    <name evidence="9" type="ORF">JZO71_07635</name>
</gene>
<evidence type="ECO:0000256" key="3">
    <source>
        <dbReference type="ARBA" id="ARBA00022475"/>
    </source>
</evidence>
<dbReference type="InterPro" id="IPR028082">
    <property type="entry name" value="Peripla_BP_I"/>
</dbReference>
<sequence>MKKAKLFGLGAVALTAGLLLTACGNGNSGTDSTDGGSGSSSAGTTAALITDTGGVDDRSFNQSAWEGLEAWGKEHKLSRGNDGYQYFQSSNESDYIPNIDQALTAGFQTIFGIGYKLQPAIKEQATNNPETNFVIIDDVIDGLDNVVSATFKDNEASYLAGIAAAYTTETNVVGFIGGVKGEVIDRFDAGFTAGVEAGAKELGKEIEVKNQYAGDFSAPDKGRSIAQGMYAQNADIIFHASGGTGNGVFQEAKSLNESGDKKVWVIGVDRDQSDEGGYTLNGEDKNFTLTSTLKGVGTVVEDLAQKSADGDFPGGEHTVYGLKEDGVGLTKGQLSDEAQKAVDAAKEQIIAGDVKVPEVPESK</sequence>